<evidence type="ECO:0000313" key="2">
    <source>
        <dbReference type="Proteomes" id="UP000275652"/>
    </source>
</evidence>
<name>A0A9X8DW00_APHAT</name>
<dbReference type="EMBL" id="QUTI01028827">
    <property type="protein sequence ID" value="RLO04461.1"/>
    <property type="molecule type" value="Genomic_DNA"/>
</dbReference>
<organism evidence="1 2">
    <name type="scientific">Aphanomyces astaci</name>
    <name type="common">Crayfish plague agent</name>
    <dbReference type="NCBI Taxonomy" id="112090"/>
    <lineage>
        <taxon>Eukaryota</taxon>
        <taxon>Sar</taxon>
        <taxon>Stramenopiles</taxon>
        <taxon>Oomycota</taxon>
        <taxon>Saprolegniomycetes</taxon>
        <taxon>Saprolegniales</taxon>
        <taxon>Verrucalvaceae</taxon>
        <taxon>Aphanomyces</taxon>
    </lineage>
</organism>
<reference evidence="1 2" key="1">
    <citation type="journal article" date="2018" name="J. Invertebr. Pathol.">
        <title>New genotyping method for the causative agent of crayfish plague (Aphanomyces astaci) based on whole genome data.</title>
        <authorList>
            <person name="Minardi D."/>
            <person name="Studholme D.J."/>
            <person name="van der Giezen M."/>
            <person name="Pretto T."/>
            <person name="Oidtmann B."/>
        </authorList>
    </citation>
    <scope>NUCLEOTIDE SEQUENCE [LARGE SCALE GENOMIC DNA]</scope>
    <source>
        <strain evidence="1 2">KB13</strain>
    </source>
</reference>
<gene>
    <name evidence="1" type="ORF">DYB28_004028</name>
</gene>
<sequence>MAGVAYGGEPKQTGGLNKLIELSAIESDLIADCMEWGWGLRETTHMVNQLRFQIVSWDETHKEVKIGGYGVNGSKRQVRFRRDVNGKVDPNGELAETKSFLNMKYTNQAKFCFGCAIVDDGNGGVVGLRCNPFLYSGNWIRTINEFEQLQQQEIRRVKALEGKGLPWFQGKRTKADGKKYNLLVY</sequence>
<evidence type="ECO:0000313" key="1">
    <source>
        <dbReference type="EMBL" id="RLO04461.1"/>
    </source>
</evidence>
<accession>A0A9X8DW00</accession>
<dbReference type="Proteomes" id="UP000275652">
    <property type="component" value="Unassembled WGS sequence"/>
</dbReference>
<comment type="caution">
    <text evidence="1">The sequence shown here is derived from an EMBL/GenBank/DDBJ whole genome shotgun (WGS) entry which is preliminary data.</text>
</comment>
<proteinExistence type="predicted"/>
<protein>
    <submittedName>
        <fullName evidence="1">Uncharacterized protein</fullName>
    </submittedName>
</protein>
<dbReference type="AlphaFoldDB" id="A0A9X8DW00"/>